<dbReference type="Gene3D" id="3.30.1380.10">
    <property type="match status" value="1"/>
</dbReference>
<proteinExistence type="predicted"/>
<evidence type="ECO:0000313" key="2">
    <source>
        <dbReference type="EMBL" id="MBO0946950.1"/>
    </source>
</evidence>
<dbReference type="Proteomes" id="UP000664628">
    <property type="component" value="Unassembled WGS sequence"/>
</dbReference>
<dbReference type="Pfam" id="PF08291">
    <property type="entry name" value="Peptidase_M15_3"/>
    <property type="match status" value="1"/>
</dbReference>
<evidence type="ECO:0000313" key="3">
    <source>
        <dbReference type="Proteomes" id="UP000664628"/>
    </source>
</evidence>
<sequence length="170" mass="19018">MTTAEMRAQGLGKWCNYAEATHSTKGEAAGLDNTPTQVQWENMQILVDRIYAPLCEHYLFRLPFDSFFRSPAVNKLVGGSSSSAHVLGQAIDIDCDGLGFVDNIQLVAYIRANFIFDQLILEFPDKNGKPSWVHVSFRAKGVNRKQVLRARKALVKKNGKLVETTVYDPI</sequence>
<organism evidence="2 3">
    <name type="scientific">Fibrella forsythiae</name>
    <dbReference type="NCBI Taxonomy" id="2817061"/>
    <lineage>
        <taxon>Bacteria</taxon>
        <taxon>Pseudomonadati</taxon>
        <taxon>Bacteroidota</taxon>
        <taxon>Cytophagia</taxon>
        <taxon>Cytophagales</taxon>
        <taxon>Spirosomataceae</taxon>
        <taxon>Fibrella</taxon>
    </lineage>
</organism>
<feature type="domain" description="Peptidase M15A C-terminal" evidence="1">
    <location>
        <begin position="17"/>
        <end position="123"/>
    </location>
</feature>
<dbReference type="InterPro" id="IPR013230">
    <property type="entry name" value="Peptidase_M15A_C"/>
</dbReference>
<accession>A0ABS3JAC5</accession>
<dbReference type="InterPro" id="IPR009045">
    <property type="entry name" value="Zn_M74/Hedgehog-like"/>
</dbReference>
<dbReference type="SUPFAM" id="SSF55166">
    <property type="entry name" value="Hedgehog/DD-peptidase"/>
    <property type="match status" value="1"/>
</dbReference>
<name>A0ABS3JAC5_9BACT</name>
<protein>
    <recommendedName>
        <fullName evidence="1">Peptidase M15A C-terminal domain-containing protein</fullName>
    </recommendedName>
</protein>
<gene>
    <name evidence="2" type="ORF">J2I46_00035</name>
</gene>
<dbReference type="RefSeq" id="WP_207326877.1">
    <property type="nucleotide sequence ID" value="NZ_JAFMYW010000001.1"/>
</dbReference>
<reference evidence="2 3" key="1">
    <citation type="submission" date="2021-03" db="EMBL/GenBank/DDBJ databases">
        <title>Fibrella sp. HMF5405 genome sequencing and assembly.</title>
        <authorList>
            <person name="Kang H."/>
            <person name="Kim H."/>
            <person name="Bae S."/>
            <person name="Joh K."/>
        </authorList>
    </citation>
    <scope>NUCLEOTIDE SEQUENCE [LARGE SCALE GENOMIC DNA]</scope>
    <source>
        <strain evidence="2 3">HMF5405</strain>
    </source>
</reference>
<evidence type="ECO:0000259" key="1">
    <source>
        <dbReference type="Pfam" id="PF08291"/>
    </source>
</evidence>
<comment type="caution">
    <text evidence="2">The sequence shown here is derived from an EMBL/GenBank/DDBJ whole genome shotgun (WGS) entry which is preliminary data.</text>
</comment>
<keyword evidence="3" id="KW-1185">Reference proteome</keyword>
<dbReference type="EMBL" id="JAFMYW010000001">
    <property type="protein sequence ID" value="MBO0946950.1"/>
    <property type="molecule type" value="Genomic_DNA"/>
</dbReference>